<dbReference type="SUPFAM" id="SSF57863">
    <property type="entry name" value="ArfGap/RecO-like zinc finger"/>
    <property type="match status" value="1"/>
</dbReference>
<dbReference type="InterPro" id="IPR037278">
    <property type="entry name" value="ARFGAP/RecO"/>
</dbReference>
<dbReference type="InterPro" id="IPR010095">
    <property type="entry name" value="Cas12f1-like_TNB"/>
</dbReference>
<protein>
    <submittedName>
        <fullName evidence="4">Transposase</fullName>
    </submittedName>
</protein>
<dbReference type="EMBL" id="BLAY01000381">
    <property type="protein sequence ID" value="GET44507.1"/>
    <property type="molecule type" value="Genomic_DNA"/>
</dbReference>
<sequence length="115" mass="12808">MMAYKIEQKGGLMLILPTKQIKPSQRCPNCGIVHKDWASLSNRYHVCSDCGFEIPRDRGSVMVLYNVATNSQPGLGTSLRDLNWSFSTGSRHPYGFHTPYPHGKDSSESGHIPSK</sequence>
<evidence type="ECO:0000313" key="4">
    <source>
        <dbReference type="EMBL" id="GET44507.1"/>
    </source>
</evidence>
<organism evidence="4 5">
    <name type="scientific">Microseira wollei NIES-4236</name>
    <dbReference type="NCBI Taxonomy" id="2530354"/>
    <lineage>
        <taxon>Bacteria</taxon>
        <taxon>Bacillati</taxon>
        <taxon>Cyanobacteriota</taxon>
        <taxon>Cyanophyceae</taxon>
        <taxon>Oscillatoriophycideae</taxon>
        <taxon>Aerosakkonematales</taxon>
        <taxon>Aerosakkonemataceae</taxon>
        <taxon>Microseira</taxon>
    </lineage>
</organism>
<dbReference type="Proteomes" id="UP001050975">
    <property type="component" value="Unassembled WGS sequence"/>
</dbReference>
<comment type="caution">
    <text evidence="4">The sequence shown here is derived from an EMBL/GenBank/DDBJ whole genome shotgun (WGS) entry which is preliminary data.</text>
</comment>
<reference evidence="4" key="1">
    <citation type="submission" date="2019-10" db="EMBL/GenBank/DDBJ databases">
        <title>Draft genome sequece of Microseira wollei NIES-4236.</title>
        <authorList>
            <person name="Yamaguchi H."/>
            <person name="Suzuki S."/>
            <person name="Kawachi M."/>
        </authorList>
    </citation>
    <scope>NUCLEOTIDE SEQUENCE</scope>
    <source>
        <strain evidence="4">NIES-4236</strain>
    </source>
</reference>
<dbReference type="AlphaFoldDB" id="A0AAV3XNJ8"/>
<gene>
    <name evidence="4" type="ORF">MiSe_93370</name>
</gene>
<accession>A0AAV3XNJ8</accession>
<evidence type="ECO:0000259" key="3">
    <source>
        <dbReference type="Pfam" id="PF07282"/>
    </source>
</evidence>
<evidence type="ECO:0000313" key="5">
    <source>
        <dbReference type="Proteomes" id="UP001050975"/>
    </source>
</evidence>
<evidence type="ECO:0000256" key="2">
    <source>
        <dbReference type="SAM" id="MobiDB-lite"/>
    </source>
</evidence>
<proteinExistence type="predicted"/>
<dbReference type="GO" id="GO:0003677">
    <property type="term" value="F:DNA binding"/>
    <property type="evidence" value="ECO:0007669"/>
    <property type="project" value="UniProtKB-KW"/>
</dbReference>
<keyword evidence="1" id="KW-0238">DNA-binding</keyword>
<feature type="region of interest" description="Disordered" evidence="2">
    <location>
        <begin position="95"/>
        <end position="115"/>
    </location>
</feature>
<dbReference type="Pfam" id="PF07282">
    <property type="entry name" value="Cas12f1-like_TNB"/>
    <property type="match status" value="1"/>
</dbReference>
<evidence type="ECO:0000256" key="1">
    <source>
        <dbReference type="ARBA" id="ARBA00023125"/>
    </source>
</evidence>
<name>A0AAV3XNJ8_9CYAN</name>
<feature type="domain" description="Cas12f1-like TNB" evidence="3">
    <location>
        <begin position="1"/>
        <end position="58"/>
    </location>
</feature>
<keyword evidence="5" id="KW-1185">Reference proteome</keyword>